<dbReference type="UniPathway" id="UPA00232"/>
<evidence type="ECO:0000313" key="14">
    <source>
        <dbReference type="Proteomes" id="UP000324907"/>
    </source>
</evidence>
<dbReference type="EMBL" id="VLTL01000002">
    <property type="protein sequence ID" value="KAA0172198.1"/>
    <property type="molecule type" value="Genomic_DNA"/>
</dbReference>
<evidence type="ECO:0000256" key="1">
    <source>
        <dbReference type="ARBA" id="ARBA00001946"/>
    </source>
</evidence>
<dbReference type="PROSITE" id="PS00943">
    <property type="entry name" value="UBIA"/>
    <property type="match status" value="1"/>
</dbReference>
<comment type="caution">
    <text evidence="11">The sequence shown here is derived from an EMBL/GenBank/DDBJ whole genome shotgun (WGS) entry which is preliminary data.</text>
</comment>
<comment type="similarity">
    <text evidence="3 8">Belongs to the UbiA prenyltransferase family.</text>
</comment>
<keyword evidence="8" id="KW-0831">Ubiquinone biosynthesis</keyword>
<evidence type="ECO:0000256" key="8">
    <source>
        <dbReference type="HAMAP-Rule" id="MF_03189"/>
    </source>
</evidence>
<dbReference type="GO" id="GO:0006744">
    <property type="term" value="P:ubiquinone biosynthetic process"/>
    <property type="evidence" value="ECO:0007669"/>
    <property type="project" value="UniProtKB-UniRule"/>
</dbReference>
<dbReference type="EC" id="2.5.1.39" evidence="8"/>
<dbReference type="InterPro" id="IPR000537">
    <property type="entry name" value="UbiA_prenyltransferase"/>
</dbReference>
<dbReference type="Pfam" id="PF01040">
    <property type="entry name" value="UbiA"/>
    <property type="match status" value="1"/>
</dbReference>
<dbReference type="Gene3D" id="1.20.120.1780">
    <property type="entry name" value="UbiA prenyltransferase"/>
    <property type="match status" value="1"/>
</dbReference>
<keyword evidence="6 8" id="KW-1133">Transmembrane helix</keyword>
<accession>A0A5A8E4A4</accession>
<dbReference type="GO" id="GO:0008299">
    <property type="term" value="P:isoprenoid biosynthetic process"/>
    <property type="evidence" value="ECO:0007669"/>
    <property type="project" value="UniProtKB-UniRule"/>
</dbReference>
<dbReference type="FunFam" id="1.10.357.140:FF:000003">
    <property type="entry name" value="4-hydroxybenzoate polyprenyltransferase, mitochondrial"/>
    <property type="match status" value="1"/>
</dbReference>
<keyword evidence="4 8" id="KW-0808">Transferase</keyword>
<gene>
    <name evidence="12" type="ORF">FNF27_01389</name>
    <name evidence="11" type="ORF">FNF28_00201</name>
    <name evidence="10" type="ORF">FNF31_06645</name>
</gene>
<feature type="region of interest" description="Disordered" evidence="9">
    <location>
        <begin position="1"/>
        <end position="20"/>
    </location>
</feature>
<evidence type="ECO:0000256" key="5">
    <source>
        <dbReference type="ARBA" id="ARBA00022692"/>
    </source>
</evidence>
<keyword evidence="8" id="KW-0496">Mitochondrion</keyword>
<evidence type="ECO:0000256" key="2">
    <source>
        <dbReference type="ARBA" id="ARBA00004141"/>
    </source>
</evidence>
<proteinExistence type="inferred from homology"/>
<keyword evidence="8" id="KW-0414">Isoprene biosynthesis</keyword>
<dbReference type="CDD" id="cd13959">
    <property type="entry name" value="PT_UbiA_COQ2"/>
    <property type="match status" value="1"/>
</dbReference>
<comment type="catalytic activity">
    <reaction evidence="8">
        <text>an all-trans-polyprenyl diphosphate + 4-hydroxybenzoate = a 4-hydroxy-3-(all-trans-polyprenyl)benzoate + diphosphate</text>
        <dbReference type="Rhea" id="RHEA:44504"/>
        <dbReference type="Rhea" id="RHEA-COMP:9514"/>
        <dbReference type="Rhea" id="RHEA-COMP:9564"/>
        <dbReference type="ChEBI" id="CHEBI:17879"/>
        <dbReference type="ChEBI" id="CHEBI:33019"/>
        <dbReference type="ChEBI" id="CHEBI:58914"/>
        <dbReference type="ChEBI" id="CHEBI:78396"/>
        <dbReference type="EC" id="2.5.1.39"/>
    </reaction>
</comment>
<comment type="cofactor">
    <cofactor evidence="1 8">
        <name>Mg(2+)</name>
        <dbReference type="ChEBI" id="CHEBI:18420"/>
    </cofactor>
</comment>
<comment type="subcellular location">
    <subcellularLocation>
        <location evidence="2">Membrane</location>
        <topology evidence="2">Multi-pass membrane protein</topology>
    </subcellularLocation>
    <subcellularLocation>
        <location evidence="8">Mitochondrion inner membrane</location>
        <topology evidence="8">Multi-pass membrane protein</topology>
        <orientation evidence="8">Matrix side</orientation>
    </subcellularLocation>
</comment>
<evidence type="ECO:0000313" key="13">
    <source>
        <dbReference type="Proteomes" id="UP000322899"/>
    </source>
</evidence>
<evidence type="ECO:0000313" key="11">
    <source>
        <dbReference type="EMBL" id="KAA0172198.1"/>
    </source>
</evidence>
<dbReference type="NCBIfam" id="TIGR01474">
    <property type="entry name" value="ubiA_proteo"/>
    <property type="match status" value="1"/>
</dbReference>
<dbReference type="EMBL" id="VLTO01000005">
    <property type="protein sequence ID" value="KAA0177059.1"/>
    <property type="molecule type" value="Genomic_DNA"/>
</dbReference>
<dbReference type="Proteomes" id="UP000325113">
    <property type="component" value="Unassembled WGS sequence"/>
</dbReference>
<dbReference type="InterPro" id="IPR006370">
    <property type="entry name" value="HB_polyprenyltransferase-like"/>
</dbReference>
<dbReference type="Gene3D" id="1.10.357.140">
    <property type="entry name" value="UbiA prenyltransferase"/>
    <property type="match status" value="1"/>
</dbReference>
<keyword evidence="5 8" id="KW-0812">Transmembrane</keyword>
<dbReference type="InterPro" id="IPR030470">
    <property type="entry name" value="UbiA_prenylTrfase_CS"/>
</dbReference>
<dbReference type="FunFam" id="1.20.120.1780:FF:000001">
    <property type="entry name" value="4-hydroxybenzoate octaprenyltransferase"/>
    <property type="match status" value="1"/>
</dbReference>
<evidence type="ECO:0000256" key="4">
    <source>
        <dbReference type="ARBA" id="ARBA00022679"/>
    </source>
</evidence>
<dbReference type="PANTHER" id="PTHR11048">
    <property type="entry name" value="PRENYLTRANSFERASES"/>
    <property type="match status" value="1"/>
</dbReference>
<comment type="function">
    <text evidence="8">Catalyzes the prenylation of para-hydroxybenzoate (PHB) with an all-trans polyprenyl group. Mediates the second step in the final reaction sequence of coenzyme Q (CoQ) biosynthesis, which is the condensation of the polyisoprenoid side chain with PHB, generating the first membrane-bound Q intermediate.</text>
</comment>
<protein>
    <recommendedName>
        <fullName evidence="8">4-hydroxybenzoate polyprenyltransferase, mitochondrial</fullName>
        <shortName evidence="8">4-HB polyprenyltransferase</shortName>
        <ecNumber evidence="8">2.5.1.39</ecNumber>
    </recommendedName>
    <alternativeName>
        <fullName evidence="8">Para-hydroxybenzoate--polyprenyltransferase</fullName>
        <shortName evidence="8">PHB:PPT</shortName>
        <shortName evidence="8">PHB:polyprenyltransferase</shortName>
    </alternativeName>
</protein>
<evidence type="ECO:0000313" key="15">
    <source>
        <dbReference type="Proteomes" id="UP000325113"/>
    </source>
</evidence>
<dbReference type="Proteomes" id="UP000322899">
    <property type="component" value="Unassembled WGS sequence"/>
</dbReference>
<dbReference type="GO" id="GO:0005743">
    <property type="term" value="C:mitochondrial inner membrane"/>
    <property type="evidence" value="ECO:0007669"/>
    <property type="project" value="UniProtKB-SubCell"/>
</dbReference>
<evidence type="ECO:0000256" key="3">
    <source>
        <dbReference type="ARBA" id="ARBA00005985"/>
    </source>
</evidence>
<name>A0A5A8E4A4_CAFRO</name>
<evidence type="ECO:0000256" key="9">
    <source>
        <dbReference type="SAM" id="MobiDB-lite"/>
    </source>
</evidence>
<organism evidence="11 14">
    <name type="scientific">Cafeteria roenbergensis</name>
    <name type="common">Marine flagellate</name>
    <dbReference type="NCBI Taxonomy" id="33653"/>
    <lineage>
        <taxon>Eukaryota</taxon>
        <taxon>Sar</taxon>
        <taxon>Stramenopiles</taxon>
        <taxon>Bigyra</taxon>
        <taxon>Opalozoa</taxon>
        <taxon>Bicosoecida</taxon>
        <taxon>Cafeteriaceae</taxon>
        <taxon>Cafeteria</taxon>
    </lineage>
</organism>
<dbReference type="InterPro" id="IPR039653">
    <property type="entry name" value="Prenyltransferase"/>
</dbReference>
<evidence type="ECO:0000256" key="6">
    <source>
        <dbReference type="ARBA" id="ARBA00022989"/>
    </source>
</evidence>
<evidence type="ECO:0000313" key="12">
    <source>
        <dbReference type="EMBL" id="KAA0177059.1"/>
    </source>
</evidence>
<dbReference type="AlphaFoldDB" id="A0A5A8E4A4"/>
<reference evidence="13 14" key="1">
    <citation type="submission" date="2019-07" db="EMBL/GenBank/DDBJ databases">
        <title>Genomes of Cafeteria roenbergensis.</title>
        <authorList>
            <person name="Fischer M.G."/>
            <person name="Hackl T."/>
            <person name="Roman M."/>
        </authorList>
    </citation>
    <scope>NUCLEOTIDE SEQUENCE [LARGE SCALE GENOMIC DNA]</scope>
    <source>
        <strain evidence="10 15">Cflag</strain>
        <strain evidence="12 13">E4-10P</strain>
        <strain evidence="11 14">RCC970-E3</strain>
    </source>
</reference>
<dbReference type="Proteomes" id="UP000324907">
    <property type="component" value="Unassembled WGS sequence"/>
</dbReference>
<dbReference type="InterPro" id="IPR044878">
    <property type="entry name" value="UbiA_sf"/>
</dbReference>
<sequence length="318" mass="33464">MATAPPSGGKPDPDLYKDQNDTWVDRSAPEWARPYLKMARVDRPIGTWLVLLPGWWGLALAASPGELPSAGLAAIFAVGAFAMRGAGCTVNDMWDRDIDAKVARTSQRPLASGRMTMGQATAFLGAQLSLALGCALPLSWETIGLGTASLAVVGLYPAMKRVTFMPQAVLGMAMNWGVLMGWCAVHGLDGIGAAVPLWAAGACWTMVYDTIYAHQDTADDAKLGLGSTALLFGRERTKPVLSGFALAFAGLAEAAVATQGLGWPAHAGIAAATGHMLWQVWSADFDDRWNLTNRFVSNQAVGAVVLAGLVAGRLLQPV</sequence>
<evidence type="ECO:0000256" key="7">
    <source>
        <dbReference type="ARBA" id="ARBA00023136"/>
    </source>
</evidence>
<dbReference type="OrthoDB" id="18170at2759"/>
<evidence type="ECO:0000313" key="10">
    <source>
        <dbReference type="EMBL" id="KAA0152270.1"/>
    </source>
</evidence>
<feature type="compositionally biased region" description="Basic and acidic residues" evidence="9">
    <location>
        <begin position="11"/>
        <end position="20"/>
    </location>
</feature>
<dbReference type="HAMAP" id="MF_01635">
    <property type="entry name" value="UbiA"/>
    <property type="match status" value="1"/>
</dbReference>
<dbReference type="GO" id="GO:0008412">
    <property type="term" value="F:4-hydroxybenzoate polyprenyltransferase activity"/>
    <property type="evidence" value="ECO:0007669"/>
    <property type="project" value="UniProtKB-EC"/>
</dbReference>
<dbReference type="PANTHER" id="PTHR11048:SF28">
    <property type="entry name" value="4-HYDROXYBENZOATE POLYPRENYLTRANSFERASE, MITOCHONDRIAL"/>
    <property type="match status" value="1"/>
</dbReference>
<dbReference type="EMBL" id="VLTM01000107">
    <property type="protein sequence ID" value="KAA0152270.1"/>
    <property type="molecule type" value="Genomic_DNA"/>
</dbReference>
<keyword evidence="7 8" id="KW-0472">Membrane</keyword>
<keyword evidence="8" id="KW-0999">Mitochondrion inner membrane</keyword>
<comment type="pathway">
    <text evidence="8">Cofactor biosynthesis; ubiquinone biosynthesis.</text>
</comment>